<sequence>MGSGCSFPATSDPQQGEQPFATLRFDALCRTIRAVLNVALVVIHLDPTNEWGTPCIWHDTAPEQTPPPWQDLRLPAGSQPTLLLNDAHAHPDLGLPPWVRFYASLPIGPDGAGRVTVIDSHPQPITASLRQRLDDCGAIADQCLRLHTAARDAEEQEAEFRLLTETSTDTIVRGTLDGVRLYISPSVRTLLGYEPDELIGQRAITLTHPDDVPAFAALMQKVRNGTLEVGISEQRQRHKNGSWVWLEAFVRLTHDRHSGLPNGYVSSVRGVDHRKRVEAHLTQLASHDPLTGLPNRSLFRQQLQDTLATGHGAEVMVFYMDLDRFKQVNDTLGHQSGDSVLREVAHRLRAILRPTDCIARLGGDEFTALLVADRLHASDLAARLVATIAAPIPCGGTQAHIGLSIGIACFPDHGRSAEALLVAADQALYRAKAAGRNGFCFFTPDQENGGQA</sequence>
<dbReference type="InterPro" id="IPR043128">
    <property type="entry name" value="Rev_trsase/Diguanyl_cyclase"/>
</dbReference>
<reference evidence="3 4" key="1">
    <citation type="submission" date="2017-01" db="EMBL/GenBank/DDBJ databases">
        <authorList>
            <person name="Mah S.A."/>
            <person name="Swanson W.J."/>
            <person name="Moy G.W."/>
            <person name="Vacquier V.D."/>
        </authorList>
    </citation>
    <scope>NUCLEOTIDE SEQUENCE [LARGE SCALE GENOMIC DNA]</scope>
    <source>
        <strain evidence="3 4">DSM 11589</strain>
    </source>
</reference>
<accession>A0A1N7Q9Y6</accession>
<protein>
    <submittedName>
        <fullName evidence="3">PAS domain S-box-containing protein/diguanylate cyclase (GGDEF) domain-containing protein</fullName>
    </submittedName>
</protein>
<dbReference type="SUPFAM" id="SSF55073">
    <property type="entry name" value="Nucleotide cyclase"/>
    <property type="match status" value="1"/>
</dbReference>
<dbReference type="Gene3D" id="3.30.70.270">
    <property type="match status" value="1"/>
</dbReference>
<evidence type="ECO:0000313" key="3">
    <source>
        <dbReference type="EMBL" id="SIT19672.1"/>
    </source>
</evidence>
<dbReference type="CDD" id="cd00130">
    <property type="entry name" value="PAS"/>
    <property type="match status" value="1"/>
</dbReference>
<dbReference type="PANTHER" id="PTHR44757">
    <property type="entry name" value="DIGUANYLATE CYCLASE DGCP"/>
    <property type="match status" value="1"/>
</dbReference>
<dbReference type="NCBIfam" id="TIGR00229">
    <property type="entry name" value="sensory_box"/>
    <property type="match status" value="1"/>
</dbReference>
<dbReference type="InterPro" id="IPR000160">
    <property type="entry name" value="GGDEF_dom"/>
</dbReference>
<feature type="domain" description="PAS" evidence="1">
    <location>
        <begin position="156"/>
        <end position="226"/>
    </location>
</feature>
<dbReference type="SMART" id="SM00091">
    <property type="entry name" value="PAS"/>
    <property type="match status" value="1"/>
</dbReference>
<dbReference type="STRING" id="80876.SAMN05421779_1139"/>
<dbReference type="GO" id="GO:0003824">
    <property type="term" value="F:catalytic activity"/>
    <property type="evidence" value="ECO:0007669"/>
    <property type="project" value="UniProtKB-ARBA"/>
</dbReference>
<dbReference type="InterPro" id="IPR052155">
    <property type="entry name" value="Biofilm_reg_signaling"/>
</dbReference>
<evidence type="ECO:0000313" key="4">
    <source>
        <dbReference type="Proteomes" id="UP000185678"/>
    </source>
</evidence>
<dbReference type="InterPro" id="IPR029787">
    <property type="entry name" value="Nucleotide_cyclase"/>
</dbReference>
<proteinExistence type="predicted"/>
<organism evidence="3 4">
    <name type="scientific">Insolitispirillum peregrinum</name>
    <dbReference type="NCBI Taxonomy" id="80876"/>
    <lineage>
        <taxon>Bacteria</taxon>
        <taxon>Pseudomonadati</taxon>
        <taxon>Pseudomonadota</taxon>
        <taxon>Alphaproteobacteria</taxon>
        <taxon>Rhodospirillales</taxon>
        <taxon>Novispirillaceae</taxon>
        <taxon>Insolitispirillum</taxon>
    </lineage>
</organism>
<dbReference type="Gene3D" id="3.30.450.20">
    <property type="entry name" value="PAS domain"/>
    <property type="match status" value="1"/>
</dbReference>
<dbReference type="OrthoDB" id="9812260at2"/>
<dbReference type="InterPro" id="IPR035965">
    <property type="entry name" value="PAS-like_dom_sf"/>
</dbReference>
<dbReference type="InterPro" id="IPR013655">
    <property type="entry name" value="PAS_fold_3"/>
</dbReference>
<name>A0A1N7Q9Y6_9PROT</name>
<gene>
    <name evidence="3" type="ORF">SAMN05421779_1139</name>
</gene>
<dbReference type="NCBIfam" id="TIGR00254">
    <property type="entry name" value="GGDEF"/>
    <property type="match status" value="1"/>
</dbReference>
<dbReference type="CDD" id="cd01949">
    <property type="entry name" value="GGDEF"/>
    <property type="match status" value="1"/>
</dbReference>
<dbReference type="RefSeq" id="WP_076402122.1">
    <property type="nucleotide sequence ID" value="NZ_FTOA01000013.1"/>
</dbReference>
<keyword evidence="4" id="KW-1185">Reference proteome</keyword>
<dbReference type="InterPro" id="IPR000014">
    <property type="entry name" value="PAS"/>
</dbReference>
<feature type="domain" description="GGDEF" evidence="2">
    <location>
        <begin position="313"/>
        <end position="444"/>
    </location>
</feature>
<dbReference type="Pfam" id="PF00990">
    <property type="entry name" value="GGDEF"/>
    <property type="match status" value="1"/>
</dbReference>
<dbReference type="PROSITE" id="PS50112">
    <property type="entry name" value="PAS"/>
    <property type="match status" value="1"/>
</dbReference>
<dbReference type="SUPFAM" id="SSF55785">
    <property type="entry name" value="PYP-like sensor domain (PAS domain)"/>
    <property type="match status" value="1"/>
</dbReference>
<dbReference type="AlphaFoldDB" id="A0A1N7Q9Y6"/>
<evidence type="ECO:0000259" key="2">
    <source>
        <dbReference type="PROSITE" id="PS50887"/>
    </source>
</evidence>
<dbReference type="SMART" id="SM00267">
    <property type="entry name" value="GGDEF"/>
    <property type="match status" value="1"/>
</dbReference>
<dbReference type="Pfam" id="PF08447">
    <property type="entry name" value="PAS_3"/>
    <property type="match status" value="1"/>
</dbReference>
<dbReference type="PANTHER" id="PTHR44757:SF2">
    <property type="entry name" value="BIOFILM ARCHITECTURE MAINTENANCE PROTEIN MBAA"/>
    <property type="match status" value="1"/>
</dbReference>
<dbReference type="EMBL" id="FTOA01000013">
    <property type="protein sequence ID" value="SIT19672.1"/>
    <property type="molecule type" value="Genomic_DNA"/>
</dbReference>
<dbReference type="FunFam" id="3.30.70.270:FF:000001">
    <property type="entry name" value="Diguanylate cyclase domain protein"/>
    <property type="match status" value="1"/>
</dbReference>
<dbReference type="PROSITE" id="PS50887">
    <property type="entry name" value="GGDEF"/>
    <property type="match status" value="1"/>
</dbReference>
<evidence type="ECO:0000259" key="1">
    <source>
        <dbReference type="PROSITE" id="PS50112"/>
    </source>
</evidence>
<dbReference type="Proteomes" id="UP000185678">
    <property type="component" value="Unassembled WGS sequence"/>
</dbReference>